<evidence type="ECO:0000256" key="3">
    <source>
        <dbReference type="ARBA" id="ARBA00020984"/>
    </source>
</evidence>
<accession>A0A8S1J1G3</accession>
<evidence type="ECO:0000256" key="2">
    <source>
        <dbReference type="ARBA" id="ARBA00005831"/>
    </source>
</evidence>
<evidence type="ECO:0000256" key="1">
    <source>
        <dbReference type="ARBA" id="ARBA00004395"/>
    </source>
</evidence>
<name>A0A8S1J1G3_9CHLO</name>
<feature type="transmembrane region" description="Helical" evidence="10">
    <location>
        <begin position="143"/>
        <end position="168"/>
    </location>
</feature>
<evidence type="ECO:0000256" key="9">
    <source>
        <dbReference type="SAM" id="MobiDB-lite"/>
    </source>
</evidence>
<keyword evidence="6" id="KW-0333">Golgi apparatus</keyword>
<evidence type="ECO:0000256" key="5">
    <source>
        <dbReference type="ARBA" id="ARBA00022927"/>
    </source>
</evidence>
<dbReference type="GO" id="GO:0017119">
    <property type="term" value="C:Golgi transport complex"/>
    <property type="evidence" value="ECO:0007669"/>
    <property type="project" value="InterPro"/>
</dbReference>
<evidence type="ECO:0000313" key="11">
    <source>
        <dbReference type="EMBL" id="CAD7701533.1"/>
    </source>
</evidence>
<keyword evidence="5" id="KW-0653">Protein transport</keyword>
<evidence type="ECO:0000256" key="7">
    <source>
        <dbReference type="ARBA" id="ARBA00023136"/>
    </source>
</evidence>
<dbReference type="PANTHER" id="PTHR21443:SF0">
    <property type="entry name" value="CONSERVED OLIGOMERIC GOLGI COMPLEX SUBUNIT 7"/>
    <property type="match status" value="1"/>
</dbReference>
<keyword evidence="10" id="KW-0812">Transmembrane</keyword>
<dbReference type="InterPro" id="IPR019335">
    <property type="entry name" value="COG7"/>
</dbReference>
<dbReference type="EMBL" id="CAJHUC010001562">
    <property type="protein sequence ID" value="CAD7701533.1"/>
    <property type="molecule type" value="Genomic_DNA"/>
</dbReference>
<feature type="compositionally biased region" description="Polar residues" evidence="9">
    <location>
        <begin position="27"/>
        <end position="45"/>
    </location>
</feature>
<comment type="caution">
    <text evidence="11">The sequence shown here is derived from an EMBL/GenBank/DDBJ whole genome shotgun (WGS) entry which is preliminary data.</text>
</comment>
<feature type="transmembrane region" description="Helical" evidence="10">
    <location>
        <begin position="99"/>
        <end position="123"/>
    </location>
</feature>
<reference evidence="11" key="1">
    <citation type="submission" date="2020-12" db="EMBL/GenBank/DDBJ databases">
        <authorList>
            <person name="Iha C."/>
        </authorList>
    </citation>
    <scope>NUCLEOTIDE SEQUENCE</scope>
</reference>
<dbReference type="GO" id="GO:0000139">
    <property type="term" value="C:Golgi membrane"/>
    <property type="evidence" value="ECO:0007669"/>
    <property type="project" value="UniProtKB-SubCell"/>
</dbReference>
<evidence type="ECO:0000256" key="6">
    <source>
        <dbReference type="ARBA" id="ARBA00023034"/>
    </source>
</evidence>
<dbReference type="Pfam" id="PF10191">
    <property type="entry name" value="COG7"/>
    <property type="match status" value="1"/>
</dbReference>
<feature type="compositionally biased region" description="Basic and acidic residues" evidence="9">
    <location>
        <begin position="8"/>
        <end position="23"/>
    </location>
</feature>
<feature type="region of interest" description="Disordered" evidence="9">
    <location>
        <begin position="1"/>
        <end position="52"/>
    </location>
</feature>
<keyword evidence="12" id="KW-1185">Reference proteome</keyword>
<keyword evidence="10" id="KW-1133">Transmembrane helix</keyword>
<feature type="transmembrane region" description="Helical" evidence="10">
    <location>
        <begin position="66"/>
        <end position="87"/>
    </location>
</feature>
<dbReference type="GO" id="GO:0006890">
    <property type="term" value="P:retrograde vesicle-mediated transport, Golgi to endoplasmic reticulum"/>
    <property type="evidence" value="ECO:0007669"/>
    <property type="project" value="TreeGrafter"/>
</dbReference>
<dbReference type="PANTHER" id="PTHR21443">
    <property type="entry name" value="CONSERVED OLIGOMERIC GOLGI COMPLEX COMPONENT 7"/>
    <property type="match status" value="1"/>
</dbReference>
<dbReference type="OrthoDB" id="245173at2759"/>
<protein>
    <recommendedName>
        <fullName evidence="3">Conserved oligomeric Golgi complex subunit 7</fullName>
    </recommendedName>
    <alternativeName>
        <fullName evidence="8">Component of oligomeric Golgi complex 7</fullName>
    </alternativeName>
</protein>
<dbReference type="Proteomes" id="UP000708148">
    <property type="component" value="Unassembled WGS sequence"/>
</dbReference>
<evidence type="ECO:0000256" key="10">
    <source>
        <dbReference type="SAM" id="Phobius"/>
    </source>
</evidence>
<evidence type="ECO:0000256" key="8">
    <source>
        <dbReference type="ARBA" id="ARBA00031345"/>
    </source>
</evidence>
<organism evidence="11 12">
    <name type="scientific">Ostreobium quekettii</name>
    <dbReference type="NCBI Taxonomy" id="121088"/>
    <lineage>
        <taxon>Eukaryota</taxon>
        <taxon>Viridiplantae</taxon>
        <taxon>Chlorophyta</taxon>
        <taxon>core chlorophytes</taxon>
        <taxon>Ulvophyceae</taxon>
        <taxon>TCBD clade</taxon>
        <taxon>Bryopsidales</taxon>
        <taxon>Ostreobineae</taxon>
        <taxon>Ostreobiaceae</taxon>
        <taxon>Ostreobium</taxon>
    </lineage>
</organism>
<dbReference type="GO" id="GO:0007030">
    <property type="term" value="P:Golgi organization"/>
    <property type="evidence" value="ECO:0007669"/>
    <property type="project" value="TreeGrafter"/>
</dbReference>
<proteinExistence type="inferred from homology"/>
<comment type="subcellular location">
    <subcellularLocation>
        <location evidence="1">Golgi apparatus membrane</location>
        <topology evidence="1">Peripheral membrane protein</topology>
    </subcellularLocation>
</comment>
<comment type="similarity">
    <text evidence="2">Belongs to the COG7 family.</text>
</comment>
<dbReference type="GO" id="GO:0006886">
    <property type="term" value="P:intracellular protein transport"/>
    <property type="evidence" value="ECO:0007669"/>
    <property type="project" value="InterPro"/>
</dbReference>
<evidence type="ECO:0000313" key="12">
    <source>
        <dbReference type="Proteomes" id="UP000708148"/>
    </source>
</evidence>
<dbReference type="AlphaFoldDB" id="A0A8S1J1G3"/>
<evidence type="ECO:0000256" key="4">
    <source>
        <dbReference type="ARBA" id="ARBA00022448"/>
    </source>
</evidence>
<gene>
    <name evidence="11" type="ORF">OSTQU699_LOCUS6892</name>
</gene>
<keyword evidence="4" id="KW-0813">Transport</keyword>
<sequence length="992" mass="108411">MTKKRSQVRKDDVERKTEKKAAVTDKGTATSAEAQSLESEQTTGLGDSDSEPTVPWDLGKTTEVMLLWLFAFFTLRSCIWRIGMWLLRISSEAQLTASGLAGFTLSLDLSMLVATMFILKQSLREYRPLRERGLFPLHFRGRWWVYVLLSCLFIPMVDWLGTRIMVAFPNEMDGLPSTTEVQLAKGHTMTNVLYFILLSLCAPLWEENRKLEYTRLEKNHRRSAACCVASGRSDLSFSLLLRELGFALMDVDQFSDASFSAKAWVNAACARRAEGEPLERYLAELEMKLQLSCEDIEAALEDCSAQVLRRIPTALQEVARIQGEADGLRFGVQGLVGKLKHDHTAGSQAIAGLLEVDRVKRNVEAACNTLQEATELSELFARVDSIFAAGDVTAMANTLATMRRGLDLVGDVPEFRGGRQKLKNLEDSLVARIEPRLSSALAQKKGEQVRVLAGLLLSIGHDDMLQRLYASTWLQQQSGPRDALASGLSSPSASPKALCGALRQWHDSLMLSIEVELQWCDVFLPEQSSQLVVCILMSAIEESNRMLSSLLSQRASVLLSMDMQKTALDFFYRLARLLVPLTEYDKMAAVACLLYEPFEVEVQRFAALEKETLRRCIDGIASISEGAGLQEGEGAEPMVDWMAESHQRVLMEVEGTLNRCLEFTGGTELAVLVPVLDSTIQQHCGNLVSQLKSVRNKVLGGSRGGGPVGDDKTRDLGAVLQLLRLASQFESQVKKTNKSLSDAVVGITPKLVAAKSDQKPNLADLTVIRLQNDQRKAAQLSGLIDDAQGPRFAPLSTAQMSLAGFKAAVEALVFDVLMDKLRQHFLGISTMKEWNAAGDSSGLDLPKFSAYPLQYVKSTGEYLMMLPQQLEALVGAEEDVEVDAQEDCEGELASLWLDKVVTGAAELYVDELLRVPILSASGCAQLLADVEYFGNVLSAMGFPRPDALAAVQKAASMPLGDLEKAAGGTGPKTGGASAVLAAVAKMRGAAPH</sequence>
<keyword evidence="7 10" id="KW-0472">Membrane</keyword>